<dbReference type="KEGG" id="lae:LBAT_0085"/>
<gene>
    <name evidence="3" type="ORF">LA749_00405</name>
    <name evidence="2" type="ORF">LBAT_0085</name>
</gene>
<dbReference type="InterPro" id="IPR036400">
    <property type="entry name" value="Cyt_B5-like_heme/steroid_sf"/>
</dbReference>
<dbReference type="SMART" id="SM01117">
    <property type="entry name" value="Cyt-b5"/>
    <property type="match status" value="1"/>
</dbReference>
<dbReference type="GeneID" id="78211434"/>
<dbReference type="Pfam" id="PF00173">
    <property type="entry name" value="Cyt-b5"/>
    <property type="match status" value="1"/>
</dbReference>
<proteinExistence type="predicted"/>
<dbReference type="PATRIC" id="fig|1600.4.peg.85"/>
<dbReference type="OrthoDB" id="9785263at2"/>
<sequence>MKKFTKESLLHYDGKDGRPAYVAVDGTVYDVTNNPHWTGGTHHGHLAGRDLSVAITHSPHGKSVLSKLNKVGTYSEN</sequence>
<protein>
    <submittedName>
        <fullName evidence="3">Cytochrome B5</fullName>
    </submittedName>
    <submittedName>
        <fullName evidence="2">Steroid binding protein</fullName>
    </submittedName>
</protein>
<dbReference type="RefSeq" id="WP_054681609.1">
    <property type="nucleotide sequence ID" value="NZ_AP014808.1"/>
</dbReference>
<name>A0A0D6A1D5_9LACO</name>
<dbReference type="EMBL" id="AP014808">
    <property type="protein sequence ID" value="BAQ56474.1"/>
    <property type="molecule type" value="Genomic_DNA"/>
</dbReference>
<dbReference type="SUPFAM" id="SSF55856">
    <property type="entry name" value="Cytochrome b5-like heme/steroid binding domain"/>
    <property type="match status" value="1"/>
</dbReference>
<evidence type="ECO:0000313" key="5">
    <source>
        <dbReference type="Proteomes" id="UP000325393"/>
    </source>
</evidence>
<dbReference type="InterPro" id="IPR001199">
    <property type="entry name" value="Cyt_B5-like_heme/steroid-bd"/>
</dbReference>
<evidence type="ECO:0000313" key="4">
    <source>
        <dbReference type="Proteomes" id="UP000035709"/>
    </source>
</evidence>
<dbReference type="Gene3D" id="3.10.120.10">
    <property type="entry name" value="Cytochrome b5-like heme/steroid binding domain"/>
    <property type="match status" value="1"/>
</dbReference>
<reference evidence="2 4" key="1">
    <citation type="submission" date="2015-03" db="EMBL/GenBank/DDBJ databases">
        <title>Complete genome sequence of Lactobacillus acetotolerans NBRC 13120.</title>
        <authorList>
            <person name="Toh H."/>
            <person name="Morita H."/>
            <person name="Fujita N."/>
        </authorList>
    </citation>
    <scope>NUCLEOTIDE SEQUENCE [LARGE SCALE GENOMIC DNA]</scope>
    <source>
        <strain evidence="2 4">NBRC 13120</strain>
    </source>
</reference>
<dbReference type="EMBL" id="CP044496">
    <property type="protein sequence ID" value="QFG50575.1"/>
    <property type="molecule type" value="Genomic_DNA"/>
</dbReference>
<reference evidence="3 5" key="2">
    <citation type="submission" date="2019-09" db="EMBL/GenBank/DDBJ databases">
        <title>Genome sequencing of Lactobacillus acetotolerans.</title>
        <authorList>
            <person name="Kim K."/>
        </authorList>
    </citation>
    <scope>NUCLEOTIDE SEQUENCE [LARGE SCALE GENOMIC DNA]</scope>
    <source>
        <strain evidence="3 5">LA749</strain>
    </source>
</reference>
<dbReference type="Proteomes" id="UP000325393">
    <property type="component" value="Chromosome"/>
</dbReference>
<feature type="domain" description="Cytochrome b5 heme-binding" evidence="1">
    <location>
        <begin position="4"/>
        <end position="75"/>
    </location>
</feature>
<accession>A0A0D6A1D5</accession>
<dbReference type="Proteomes" id="UP000035709">
    <property type="component" value="Chromosome"/>
</dbReference>
<keyword evidence="4" id="KW-1185">Reference proteome</keyword>
<evidence type="ECO:0000313" key="3">
    <source>
        <dbReference type="EMBL" id="QFG50575.1"/>
    </source>
</evidence>
<evidence type="ECO:0000313" key="2">
    <source>
        <dbReference type="EMBL" id="BAQ56474.1"/>
    </source>
</evidence>
<evidence type="ECO:0000259" key="1">
    <source>
        <dbReference type="SMART" id="SM01117"/>
    </source>
</evidence>
<organism evidence="2 4">
    <name type="scientific">Lactobacillus acetotolerans</name>
    <dbReference type="NCBI Taxonomy" id="1600"/>
    <lineage>
        <taxon>Bacteria</taxon>
        <taxon>Bacillati</taxon>
        <taxon>Bacillota</taxon>
        <taxon>Bacilli</taxon>
        <taxon>Lactobacillales</taxon>
        <taxon>Lactobacillaceae</taxon>
        <taxon>Lactobacillus</taxon>
    </lineage>
</organism>
<dbReference type="STRING" id="1600.LBAT_0085"/>
<dbReference type="AlphaFoldDB" id="A0A0D6A1D5"/>